<dbReference type="InterPro" id="IPR010488">
    <property type="entry name" value="Zeta_toxin_domain"/>
</dbReference>
<reference evidence="5 6" key="2">
    <citation type="submission" date="2024-05" db="EMBL/GenBank/DDBJ databases">
        <authorList>
            <person name="Chen Y."/>
            <person name="Shah S."/>
            <person name="Dougan E. K."/>
            <person name="Thang M."/>
            <person name="Chan C."/>
        </authorList>
    </citation>
    <scope>NUCLEOTIDE SEQUENCE [LARGE SCALE GENOMIC DNA]</scope>
</reference>
<keyword evidence="1" id="KW-0547">Nucleotide-binding</keyword>
<evidence type="ECO:0000313" key="5">
    <source>
        <dbReference type="EMBL" id="CAL4798718.1"/>
    </source>
</evidence>
<evidence type="ECO:0000256" key="1">
    <source>
        <dbReference type="ARBA" id="ARBA00022741"/>
    </source>
</evidence>
<evidence type="ECO:0000259" key="3">
    <source>
        <dbReference type="Pfam" id="PF06414"/>
    </source>
</evidence>
<evidence type="ECO:0000256" key="2">
    <source>
        <dbReference type="ARBA" id="ARBA00022840"/>
    </source>
</evidence>
<dbReference type="Proteomes" id="UP001152797">
    <property type="component" value="Unassembled WGS sequence"/>
</dbReference>
<dbReference type="EMBL" id="CAMXCT030005101">
    <property type="protein sequence ID" value="CAL4798718.1"/>
    <property type="molecule type" value="Genomic_DNA"/>
</dbReference>
<dbReference type="GO" id="GO:0005524">
    <property type="term" value="F:ATP binding"/>
    <property type="evidence" value="ECO:0007669"/>
    <property type="project" value="UniProtKB-KW"/>
</dbReference>
<name>A0A9P1DJN7_9DINO</name>
<protein>
    <submittedName>
        <fullName evidence="5">Zeta toxin domain-containing protein</fullName>
    </submittedName>
</protein>
<keyword evidence="6" id="KW-1185">Reference proteome</keyword>
<dbReference type="Pfam" id="PF06414">
    <property type="entry name" value="Zeta_toxin"/>
    <property type="match status" value="1"/>
</dbReference>
<proteinExistence type="predicted"/>
<feature type="domain" description="Zeta toxin" evidence="3">
    <location>
        <begin position="232"/>
        <end position="401"/>
    </location>
</feature>
<accession>A0A9P1DJN7</accession>
<dbReference type="SUPFAM" id="SSF52540">
    <property type="entry name" value="P-loop containing nucleoside triphosphate hydrolases"/>
    <property type="match status" value="1"/>
</dbReference>
<gene>
    <name evidence="4" type="ORF">C1SCF055_LOCUS36576</name>
</gene>
<dbReference type="AlphaFoldDB" id="A0A9P1DJN7"/>
<dbReference type="OrthoDB" id="430679at2759"/>
<organism evidence="4">
    <name type="scientific">Cladocopium goreaui</name>
    <dbReference type="NCBI Taxonomy" id="2562237"/>
    <lineage>
        <taxon>Eukaryota</taxon>
        <taxon>Sar</taxon>
        <taxon>Alveolata</taxon>
        <taxon>Dinophyceae</taxon>
        <taxon>Suessiales</taxon>
        <taxon>Symbiodiniaceae</taxon>
        <taxon>Cladocopium</taxon>
    </lineage>
</organism>
<dbReference type="InterPro" id="IPR027417">
    <property type="entry name" value="P-loop_NTPase"/>
</dbReference>
<sequence length="659" mass="74904">MQTAGHAALPARSMPGFGLEDSSESRLSEPWWGSSWWDPVGCFSVKHTRCLLAVVSGVLAKKPRSRRKLLRRARQTAETLQNTDVDDVKELRQLFRSTTAADNILSKDDFVKLCQSLLHIDLTFRELERIFDIVVIDEDHHFMTEDVFIRTIRNRFFLRGIRRVVQLPSAHSWKPPKGYSFDVDTARNHFCENAEFIGPYADIRATRDHSFHGRYSEERQRWQDSVIATVVQRTTEQARPRLVFTCGAMGVGKGFALSWMSARDIFPLEDIVHIDPDHFKAVMPEWSAYVAYGKKMKDPDIPGNQCHRESCYMQEIALEESLKRQQHIWVDGSLSNAEWFVKVFSEIRERYPAYQIAIFKISAPEEVIRARVEKRAKHTGRSIPEDKLKASIAAVERSVLTLMPYADFLATIDNSTSTPHLSYFAAIDRSGSWQRITARFAHTLPGVDAFPDALSPFFLLRVEKCPVLEMRSSLRCRVDGEVESQFGLLTLKDLQVEVTLSPVIRLTLDPETRRIAHIHERAVGVAFMYPMETEDLDMGQLTVPEQAALKNGAFAMFSLSDQLVALNAVSSTNNAPEPKMLEFGPATVVTPEEAMDMDPSRWAKVKMPHIKDAGVERFAFYTPLEKLAGRRVSANSGFIFELEPGQEYTFFPVIATYDS</sequence>
<evidence type="ECO:0000313" key="6">
    <source>
        <dbReference type="Proteomes" id="UP001152797"/>
    </source>
</evidence>
<dbReference type="Gene3D" id="3.40.50.300">
    <property type="entry name" value="P-loop containing nucleotide triphosphate hydrolases"/>
    <property type="match status" value="1"/>
</dbReference>
<reference evidence="4" key="1">
    <citation type="submission" date="2022-10" db="EMBL/GenBank/DDBJ databases">
        <authorList>
            <person name="Chen Y."/>
            <person name="Dougan E. K."/>
            <person name="Chan C."/>
            <person name="Rhodes N."/>
            <person name="Thang M."/>
        </authorList>
    </citation>
    <scope>NUCLEOTIDE SEQUENCE</scope>
</reference>
<dbReference type="EMBL" id="CAMXCT020005101">
    <property type="protein sequence ID" value="CAL1164781.1"/>
    <property type="molecule type" value="Genomic_DNA"/>
</dbReference>
<comment type="caution">
    <text evidence="4">The sequence shown here is derived from an EMBL/GenBank/DDBJ whole genome shotgun (WGS) entry which is preliminary data.</text>
</comment>
<dbReference type="GO" id="GO:0016301">
    <property type="term" value="F:kinase activity"/>
    <property type="evidence" value="ECO:0007669"/>
    <property type="project" value="InterPro"/>
</dbReference>
<keyword evidence="2" id="KW-0067">ATP-binding</keyword>
<dbReference type="EMBL" id="CAMXCT010005101">
    <property type="protein sequence ID" value="CAI4011406.1"/>
    <property type="molecule type" value="Genomic_DNA"/>
</dbReference>
<evidence type="ECO:0000313" key="4">
    <source>
        <dbReference type="EMBL" id="CAI4011406.1"/>
    </source>
</evidence>